<proteinExistence type="predicted"/>
<feature type="region of interest" description="Disordered" evidence="1">
    <location>
        <begin position="283"/>
        <end position="326"/>
    </location>
</feature>
<evidence type="ECO:0008006" key="6">
    <source>
        <dbReference type="Google" id="ProtNLM"/>
    </source>
</evidence>
<protein>
    <recommendedName>
        <fullName evidence="6">Mid2 domain-containing protein</fullName>
    </recommendedName>
</protein>
<evidence type="ECO:0000256" key="3">
    <source>
        <dbReference type="SAM" id="SignalP"/>
    </source>
</evidence>
<gene>
    <name evidence="4" type="ORF">EHS25_007432</name>
</gene>
<dbReference type="Proteomes" id="UP000279259">
    <property type="component" value="Unassembled WGS sequence"/>
</dbReference>
<feature type="transmembrane region" description="Helical" evidence="2">
    <location>
        <begin position="332"/>
        <end position="356"/>
    </location>
</feature>
<feature type="compositionally biased region" description="Low complexity" evidence="1">
    <location>
        <begin position="283"/>
        <end position="321"/>
    </location>
</feature>
<dbReference type="EMBL" id="RSCD01000004">
    <property type="protein sequence ID" value="RSH93079.1"/>
    <property type="molecule type" value="Genomic_DNA"/>
</dbReference>
<reference evidence="4 5" key="1">
    <citation type="submission" date="2018-11" db="EMBL/GenBank/DDBJ databases">
        <title>Genome sequence of Saitozyma podzolica DSM 27192.</title>
        <authorList>
            <person name="Aliyu H."/>
            <person name="Gorte O."/>
            <person name="Ochsenreither K."/>
        </authorList>
    </citation>
    <scope>NUCLEOTIDE SEQUENCE [LARGE SCALE GENOMIC DNA]</scope>
    <source>
        <strain evidence="4 5">DSM 27192</strain>
    </source>
</reference>
<evidence type="ECO:0000256" key="2">
    <source>
        <dbReference type="SAM" id="Phobius"/>
    </source>
</evidence>
<accession>A0A427YPT1</accession>
<evidence type="ECO:0000313" key="5">
    <source>
        <dbReference type="Proteomes" id="UP000279259"/>
    </source>
</evidence>
<keyword evidence="2" id="KW-1133">Transmembrane helix</keyword>
<comment type="caution">
    <text evidence="4">The sequence shown here is derived from an EMBL/GenBank/DDBJ whole genome shotgun (WGS) entry which is preliminary data.</text>
</comment>
<feature type="region of interest" description="Disordered" evidence="1">
    <location>
        <begin position="409"/>
        <end position="575"/>
    </location>
</feature>
<feature type="compositionally biased region" description="Polar residues" evidence="1">
    <location>
        <begin position="538"/>
        <end position="553"/>
    </location>
</feature>
<keyword evidence="2" id="KW-0472">Membrane</keyword>
<dbReference type="STRING" id="1890683.A0A427YPT1"/>
<dbReference type="OrthoDB" id="10382398at2759"/>
<evidence type="ECO:0000256" key="1">
    <source>
        <dbReference type="SAM" id="MobiDB-lite"/>
    </source>
</evidence>
<organism evidence="4 5">
    <name type="scientific">Saitozyma podzolica</name>
    <dbReference type="NCBI Taxonomy" id="1890683"/>
    <lineage>
        <taxon>Eukaryota</taxon>
        <taxon>Fungi</taxon>
        <taxon>Dikarya</taxon>
        <taxon>Basidiomycota</taxon>
        <taxon>Agaricomycotina</taxon>
        <taxon>Tremellomycetes</taxon>
        <taxon>Tremellales</taxon>
        <taxon>Trimorphomycetaceae</taxon>
        <taxon>Saitozyma</taxon>
    </lineage>
</organism>
<feature type="chain" id="PRO_5019018957" description="Mid2 domain-containing protein" evidence="3">
    <location>
        <begin position="17"/>
        <end position="575"/>
    </location>
</feature>
<dbReference type="AlphaFoldDB" id="A0A427YPT1"/>
<evidence type="ECO:0000313" key="4">
    <source>
        <dbReference type="EMBL" id="RSH93079.1"/>
    </source>
</evidence>
<feature type="compositionally biased region" description="Low complexity" evidence="1">
    <location>
        <begin position="484"/>
        <end position="529"/>
    </location>
</feature>
<keyword evidence="5" id="KW-1185">Reference proteome</keyword>
<feature type="signal peptide" evidence="3">
    <location>
        <begin position="1"/>
        <end position="16"/>
    </location>
</feature>
<keyword evidence="3" id="KW-0732">Signal</keyword>
<feature type="compositionally biased region" description="Low complexity" evidence="1">
    <location>
        <begin position="424"/>
        <end position="438"/>
    </location>
</feature>
<keyword evidence="2" id="KW-0812">Transmembrane</keyword>
<feature type="compositionally biased region" description="Polar residues" evidence="1">
    <location>
        <begin position="451"/>
        <end position="466"/>
    </location>
</feature>
<sequence>MLVWLLAVVAATGVLAQDQYSWPWFFSPASGQCGTSSVYIGGGQGPWTLVVAPIWGNTFVYTIQQTSATISGTSPLRADFVLPFKSGTYYTAYIIDRGTDHFNSFPRNPWPLQTMGTGTTTCQTSAESQAEPLEFYFDLYGSTSQCGGNFVLEWNDIVGVSEWFATIVPLDGSYQPQDIVLPSRSGSFSLTLDYAVGTKFTVLFSNGNGIGRGGVGGIYQVTSGSTVCVTETRNTFQYTSPLAPTDSVPVLPTSLSPLTTTAMPTTIGNYVLDATVTAYSIPGASSSGPSSSGSSPTPYPSSSSRSSTSSSSWSFTSTGPGPSQPSNLSPAVIGGAAGGGVVALIAMASLLIFCCVRSRRRSRAAQIDLIGGGGEDVEYKPYPMAPTGGLYDQTHQYSEEQYVQPYTHANATGSTGSKVELPVASQTSAAPAPSPTTANRNPVWGDLTVEDMNQQGGSHPTSNSPTPSFPIDSKRAAQRNNRQSLPPTSPSLASTLRGAPGPSSGSSRLVPHHPSGSASGAAPACSSAGDYGPLKPLSGSTNLPSNMTVSQTAPEAGAATQEMPPPLYSEMPDGG</sequence>
<name>A0A427YPT1_9TREE</name>